<sequence>MHCLWITRQDPRPANSGELIYTLGLLGSLAKQPETELTVLAHRAAAGAEGGPPVHWELHGKIPGGRLKSLLSELPGDAFRLGNPVQRQALSLLLGKKWDWIVIDQAACAWALGMIGTHQKVAYIAHNHEAAVRKQVASDRGGSLPMRMALKWDALKYARMERALCRRADLISAITPRDTEAFGTEFPGKPVCTLPPGYQGEAAAGAPREITSETPRRVVLAGAFEWVAKRRNLEAFLNAAAESFQRGKIGFQVVGKADPEWFAALAKQHPWASFTANVPSISPYLDQARIGLIPEALGGGFKLKALDYIFRGLPLASVEAALSGVPVNPQTEAIAAPDPESLTKAVAAKIDDLAFLNHAARRALDACRDAFHWEDRGVTLRKALGNPESFRA</sequence>
<evidence type="ECO:0000313" key="2">
    <source>
        <dbReference type="Proteomes" id="UP000501812"/>
    </source>
</evidence>
<evidence type="ECO:0000313" key="1">
    <source>
        <dbReference type="EMBL" id="QJE98532.1"/>
    </source>
</evidence>
<dbReference type="Gene3D" id="3.40.50.2000">
    <property type="entry name" value="Glycogen Phosphorylase B"/>
    <property type="match status" value="1"/>
</dbReference>
<reference evidence="1 2" key="1">
    <citation type="submission" date="2020-04" db="EMBL/GenBank/DDBJ databases">
        <title>Luteolibacter sp. G-1-1-1 isolated from soil.</title>
        <authorList>
            <person name="Dahal R.H."/>
        </authorList>
    </citation>
    <scope>NUCLEOTIDE SEQUENCE [LARGE SCALE GENOMIC DNA]</scope>
    <source>
        <strain evidence="1 2">G-1-1-1</strain>
    </source>
</reference>
<keyword evidence="2" id="KW-1185">Reference proteome</keyword>
<gene>
    <name evidence="1" type="ORF">HHL09_23005</name>
</gene>
<organism evidence="1 2">
    <name type="scientific">Luteolibacter luteus</name>
    <dbReference type="NCBI Taxonomy" id="2728835"/>
    <lineage>
        <taxon>Bacteria</taxon>
        <taxon>Pseudomonadati</taxon>
        <taxon>Verrucomicrobiota</taxon>
        <taxon>Verrucomicrobiia</taxon>
        <taxon>Verrucomicrobiales</taxon>
        <taxon>Verrucomicrobiaceae</taxon>
        <taxon>Luteolibacter</taxon>
    </lineage>
</organism>
<dbReference type="AlphaFoldDB" id="A0A858RNU4"/>
<dbReference type="Pfam" id="PF13692">
    <property type="entry name" value="Glyco_trans_1_4"/>
    <property type="match status" value="1"/>
</dbReference>
<proteinExistence type="predicted"/>
<dbReference type="KEGG" id="luo:HHL09_23005"/>
<protein>
    <submittedName>
        <fullName evidence="1">Glycosyltransferase</fullName>
    </submittedName>
</protein>
<name>A0A858RNU4_9BACT</name>
<dbReference type="GO" id="GO:0016740">
    <property type="term" value="F:transferase activity"/>
    <property type="evidence" value="ECO:0007669"/>
    <property type="project" value="UniProtKB-KW"/>
</dbReference>
<dbReference type="SUPFAM" id="SSF53756">
    <property type="entry name" value="UDP-Glycosyltransferase/glycogen phosphorylase"/>
    <property type="match status" value="1"/>
</dbReference>
<dbReference type="EMBL" id="CP051774">
    <property type="protein sequence ID" value="QJE98532.1"/>
    <property type="molecule type" value="Genomic_DNA"/>
</dbReference>
<dbReference type="Proteomes" id="UP000501812">
    <property type="component" value="Chromosome"/>
</dbReference>
<dbReference type="RefSeq" id="WP_169457019.1">
    <property type="nucleotide sequence ID" value="NZ_CP051774.1"/>
</dbReference>
<keyword evidence="1" id="KW-0808">Transferase</keyword>
<accession>A0A858RNU4</accession>